<comment type="caution">
    <text evidence="2">The sequence shown here is derived from an EMBL/GenBank/DDBJ whole genome shotgun (WGS) entry which is preliminary data.</text>
</comment>
<dbReference type="RefSeq" id="WP_284261985.1">
    <property type="nucleotide sequence ID" value="NZ_BSOW01000003.1"/>
</dbReference>
<protein>
    <submittedName>
        <fullName evidence="2">Uncharacterized protein</fullName>
    </submittedName>
</protein>
<keyword evidence="1" id="KW-0732">Signal</keyword>
<evidence type="ECO:0000256" key="1">
    <source>
        <dbReference type="SAM" id="SignalP"/>
    </source>
</evidence>
<proteinExistence type="predicted"/>
<dbReference type="EMBL" id="BSOW01000003">
    <property type="protein sequence ID" value="GLR84371.1"/>
    <property type="molecule type" value="Genomic_DNA"/>
</dbReference>
<evidence type="ECO:0000313" key="2">
    <source>
        <dbReference type="EMBL" id="GLR84371.1"/>
    </source>
</evidence>
<organism evidence="2 3">
    <name type="scientific">Bradyrhizobium iriomotense</name>
    <dbReference type="NCBI Taxonomy" id="441950"/>
    <lineage>
        <taxon>Bacteria</taxon>
        <taxon>Pseudomonadati</taxon>
        <taxon>Pseudomonadota</taxon>
        <taxon>Alphaproteobacteria</taxon>
        <taxon>Hyphomicrobiales</taxon>
        <taxon>Nitrobacteraceae</taxon>
        <taxon>Bradyrhizobium</taxon>
    </lineage>
</organism>
<gene>
    <name evidence="2" type="ORF">GCM10007857_10810</name>
</gene>
<feature type="signal peptide" evidence="1">
    <location>
        <begin position="1"/>
        <end position="27"/>
    </location>
</feature>
<sequence>MQFNRMLAGAAIGGLILAGASVSPTHAAGAACSVERLQGAYVFDGRGTNVHYGVFSFDGSGRFSGKQTSIRQTSPARETLQGTYTINADCTGAMIMDGQPGGTAHWDIFVSSDGKKGRMIRTDAGIHGVRTFEQ</sequence>
<feature type="chain" id="PRO_5046968829" evidence="1">
    <location>
        <begin position="28"/>
        <end position="134"/>
    </location>
</feature>
<name>A0ABQ6AS26_9BRAD</name>
<evidence type="ECO:0000313" key="3">
    <source>
        <dbReference type="Proteomes" id="UP001156905"/>
    </source>
</evidence>
<reference evidence="3" key="1">
    <citation type="journal article" date="2019" name="Int. J. Syst. Evol. Microbiol.">
        <title>The Global Catalogue of Microorganisms (GCM) 10K type strain sequencing project: providing services to taxonomists for standard genome sequencing and annotation.</title>
        <authorList>
            <consortium name="The Broad Institute Genomics Platform"/>
            <consortium name="The Broad Institute Genome Sequencing Center for Infectious Disease"/>
            <person name="Wu L."/>
            <person name="Ma J."/>
        </authorList>
    </citation>
    <scope>NUCLEOTIDE SEQUENCE [LARGE SCALE GENOMIC DNA]</scope>
    <source>
        <strain evidence="3">NBRC 102520</strain>
    </source>
</reference>
<dbReference type="PROSITE" id="PS51257">
    <property type="entry name" value="PROKAR_LIPOPROTEIN"/>
    <property type="match status" value="1"/>
</dbReference>
<keyword evidence="3" id="KW-1185">Reference proteome</keyword>
<accession>A0ABQ6AS26</accession>
<dbReference type="Proteomes" id="UP001156905">
    <property type="component" value="Unassembled WGS sequence"/>
</dbReference>